<keyword evidence="5" id="KW-0378">Hydrolase</keyword>
<reference evidence="5 6" key="1">
    <citation type="submission" date="2017-08" db="EMBL/GenBank/DDBJ databases">
        <title>WGS of Clinical strains of the CDC Group NO-1 linked to zoonotic infections in humans.</title>
        <authorList>
            <person name="Bernier A.-M."/>
            <person name="Bernard K."/>
        </authorList>
    </citation>
    <scope>NUCLEOTIDE SEQUENCE [LARGE SCALE GENOMIC DNA]</scope>
    <source>
        <strain evidence="5 6">NML79-0751</strain>
    </source>
</reference>
<accession>A0A2A2ARS4</accession>
<evidence type="ECO:0000256" key="1">
    <source>
        <dbReference type="ARBA" id="ARBA00001946"/>
    </source>
</evidence>
<dbReference type="InterPro" id="IPR023214">
    <property type="entry name" value="HAD_sf"/>
</dbReference>
<dbReference type="InterPro" id="IPR006439">
    <property type="entry name" value="HAD-SF_hydro_IA"/>
</dbReference>
<dbReference type="SFLD" id="SFLDS00003">
    <property type="entry name" value="Haloacid_Dehalogenase"/>
    <property type="match status" value="1"/>
</dbReference>
<dbReference type="NCBIfam" id="TIGR01509">
    <property type="entry name" value="HAD-SF-IA-v3"/>
    <property type="match status" value="1"/>
</dbReference>
<dbReference type="Proteomes" id="UP000218644">
    <property type="component" value="Unassembled WGS sequence"/>
</dbReference>
<comment type="similarity">
    <text evidence="2">Belongs to the HAD-like hydrolase superfamily. CbbY/CbbZ/Gph/YieH family.</text>
</comment>
<evidence type="ECO:0000256" key="2">
    <source>
        <dbReference type="ARBA" id="ARBA00006171"/>
    </source>
</evidence>
<dbReference type="PANTHER" id="PTHR46193:SF10">
    <property type="entry name" value="6-PHOSPHOGLUCONATE PHOSPHATASE"/>
    <property type="match status" value="1"/>
</dbReference>
<dbReference type="GO" id="GO:0016787">
    <property type="term" value="F:hydrolase activity"/>
    <property type="evidence" value="ECO:0007669"/>
    <property type="project" value="UniProtKB-KW"/>
</dbReference>
<sequence length="228" mass="24857">MPFHAVLFDCDGVLVDSEGITNQVLCQMLNEAGWALDYAQCFALFHGRAVRDQRERIEAETGQPLTEAWMADFYARRNARLGAELQPEPGAPQAVQALHRQFAGRIACASGGDRHKLDLQLQKVGLWPYFEGRIFSGQDLPRNKPFPDVYLQAAAAVGVAPERCLVVEDSVPGSRAGLAAGATVIGYDKSGHYTPAMRQAGVQHFIAHMDELPQAITALARAGLRRCG</sequence>
<keyword evidence="4" id="KW-0460">Magnesium</keyword>
<evidence type="ECO:0000313" key="6">
    <source>
        <dbReference type="Proteomes" id="UP000218644"/>
    </source>
</evidence>
<dbReference type="SFLD" id="SFLDG01129">
    <property type="entry name" value="C1.5:_HAD__Beta-PGM__Phosphata"/>
    <property type="match status" value="1"/>
</dbReference>
<evidence type="ECO:0000256" key="3">
    <source>
        <dbReference type="ARBA" id="ARBA00022723"/>
    </source>
</evidence>
<keyword evidence="3" id="KW-0479">Metal-binding</keyword>
<organism evidence="5 6">
    <name type="scientific">Vandammella animalimorsus</name>
    <dbReference type="NCBI Taxonomy" id="2029117"/>
    <lineage>
        <taxon>Bacteria</taxon>
        <taxon>Pseudomonadati</taxon>
        <taxon>Pseudomonadota</taxon>
        <taxon>Betaproteobacteria</taxon>
        <taxon>Burkholderiales</taxon>
        <taxon>Comamonadaceae</taxon>
        <taxon>Vandammella</taxon>
    </lineage>
</organism>
<dbReference type="GO" id="GO:0046872">
    <property type="term" value="F:metal ion binding"/>
    <property type="evidence" value="ECO:0007669"/>
    <property type="project" value="UniProtKB-KW"/>
</dbReference>
<evidence type="ECO:0000313" key="5">
    <source>
        <dbReference type="EMBL" id="PAT40349.1"/>
    </source>
</evidence>
<proteinExistence type="inferred from homology"/>
<gene>
    <name evidence="5" type="ORF">CK623_06490</name>
</gene>
<dbReference type="Gene3D" id="1.10.150.240">
    <property type="entry name" value="Putative phosphatase, domain 2"/>
    <property type="match status" value="1"/>
</dbReference>
<dbReference type="SUPFAM" id="SSF56784">
    <property type="entry name" value="HAD-like"/>
    <property type="match status" value="1"/>
</dbReference>
<dbReference type="PANTHER" id="PTHR46193">
    <property type="entry name" value="6-PHOSPHOGLUCONATE PHOSPHATASE"/>
    <property type="match status" value="1"/>
</dbReference>
<evidence type="ECO:0000256" key="4">
    <source>
        <dbReference type="ARBA" id="ARBA00022842"/>
    </source>
</evidence>
<protein>
    <submittedName>
        <fullName evidence="5">HAD family hydrolase</fullName>
    </submittedName>
</protein>
<comment type="cofactor">
    <cofactor evidence="1">
        <name>Mg(2+)</name>
        <dbReference type="ChEBI" id="CHEBI:18420"/>
    </cofactor>
</comment>
<name>A0A2A2ARS4_9BURK</name>
<dbReference type="InterPro" id="IPR036412">
    <property type="entry name" value="HAD-like_sf"/>
</dbReference>
<dbReference type="InterPro" id="IPR051600">
    <property type="entry name" value="Beta-PGM-like"/>
</dbReference>
<dbReference type="Gene3D" id="3.40.50.1000">
    <property type="entry name" value="HAD superfamily/HAD-like"/>
    <property type="match status" value="1"/>
</dbReference>
<dbReference type="Pfam" id="PF00702">
    <property type="entry name" value="Hydrolase"/>
    <property type="match status" value="1"/>
</dbReference>
<dbReference type="EMBL" id="NSJD01000007">
    <property type="protein sequence ID" value="PAT40349.1"/>
    <property type="molecule type" value="Genomic_DNA"/>
</dbReference>
<dbReference type="InterPro" id="IPR023198">
    <property type="entry name" value="PGP-like_dom2"/>
</dbReference>
<dbReference type="AlphaFoldDB" id="A0A2A2ARS4"/>
<comment type="caution">
    <text evidence="5">The sequence shown here is derived from an EMBL/GenBank/DDBJ whole genome shotgun (WGS) entry which is preliminary data.</text>
</comment>